<evidence type="ECO:0000313" key="2">
    <source>
        <dbReference type="EMBL" id="JAP44472.1"/>
    </source>
</evidence>
<protein>
    <submittedName>
        <fullName evidence="2">Uncharacterized protein</fullName>
    </submittedName>
</protein>
<feature type="region of interest" description="Disordered" evidence="1">
    <location>
        <begin position="65"/>
        <end position="122"/>
    </location>
</feature>
<feature type="compositionally biased region" description="Polar residues" evidence="1">
    <location>
        <begin position="90"/>
        <end position="104"/>
    </location>
</feature>
<sequence>MVSACTGHYTFCPLLDKGWSSDVACPGGWSCGWNLTESRVTPYSTRLICLTPHVRELTHPHRRRDLFIKSTKKSRQISRRSQKSFRSDKSNNSQWSNNAEQAGKNSKMGRSKTRPETSEVTLQVNTDNLSIWDSEDGTLFKKRQPSIRSSRDVNRPNHNPTAFHQEDACKPPESKEHRGLRKFLGLMLKSIRTHLAT</sequence>
<name>A0A0X3P8V1_SCHSO</name>
<feature type="region of interest" description="Disordered" evidence="1">
    <location>
        <begin position="142"/>
        <end position="176"/>
    </location>
</feature>
<organism evidence="2">
    <name type="scientific">Schistocephalus solidus</name>
    <name type="common">Tapeworm</name>
    <dbReference type="NCBI Taxonomy" id="70667"/>
    <lineage>
        <taxon>Eukaryota</taxon>
        <taxon>Metazoa</taxon>
        <taxon>Spiralia</taxon>
        <taxon>Lophotrochozoa</taxon>
        <taxon>Platyhelminthes</taxon>
        <taxon>Cestoda</taxon>
        <taxon>Eucestoda</taxon>
        <taxon>Diphyllobothriidea</taxon>
        <taxon>Diphyllobothriidae</taxon>
        <taxon>Schistocephalus</taxon>
    </lineage>
</organism>
<proteinExistence type="predicted"/>
<feature type="compositionally biased region" description="Basic and acidic residues" evidence="1">
    <location>
        <begin position="164"/>
        <end position="176"/>
    </location>
</feature>
<reference evidence="2" key="1">
    <citation type="submission" date="2016-01" db="EMBL/GenBank/DDBJ databases">
        <title>Reference transcriptome for the parasite Schistocephalus solidus: insights into the molecular evolution of parasitism.</title>
        <authorList>
            <person name="Hebert F.O."/>
            <person name="Grambauer S."/>
            <person name="Barber I."/>
            <person name="Landry C.R."/>
            <person name="Aubin-Horth N."/>
        </authorList>
    </citation>
    <scope>NUCLEOTIDE SEQUENCE</scope>
</reference>
<accession>A0A0X3P8V1</accession>
<dbReference type="EMBL" id="GEEE01018753">
    <property type="protein sequence ID" value="JAP44472.1"/>
    <property type="molecule type" value="Transcribed_RNA"/>
</dbReference>
<dbReference type="AlphaFoldDB" id="A0A0X3P8V1"/>
<evidence type="ECO:0000256" key="1">
    <source>
        <dbReference type="SAM" id="MobiDB-lite"/>
    </source>
</evidence>
<feature type="compositionally biased region" description="Basic residues" evidence="1">
    <location>
        <begin position="65"/>
        <end position="83"/>
    </location>
</feature>
<gene>
    <name evidence="2" type="ORF">TR159380</name>
</gene>